<protein>
    <submittedName>
        <fullName evidence="5">Serine/threonine protein kinase</fullName>
    </submittedName>
</protein>
<reference evidence="5 6" key="1">
    <citation type="submission" date="2018-05" db="EMBL/GenBank/DDBJ databases">
        <title>Evolution of GPA BGCs.</title>
        <authorList>
            <person name="Waglechner N."/>
            <person name="Wright G.D."/>
        </authorList>
    </citation>
    <scope>NUCLEOTIDE SEQUENCE [LARGE SCALE GENOMIC DNA]</scope>
    <source>
        <strain evidence="5 6">A82846</strain>
    </source>
</reference>
<dbReference type="InterPro" id="IPR008271">
    <property type="entry name" value="Ser/Thr_kinase_AS"/>
</dbReference>
<dbReference type="GO" id="GO:0004674">
    <property type="term" value="F:protein serine/threonine kinase activity"/>
    <property type="evidence" value="ECO:0007669"/>
    <property type="project" value="UniProtKB-KW"/>
</dbReference>
<dbReference type="Gene3D" id="1.10.510.10">
    <property type="entry name" value="Transferase(Phosphotransferase) domain 1"/>
    <property type="match status" value="1"/>
</dbReference>
<proteinExistence type="inferred from homology"/>
<dbReference type="InterPro" id="IPR011009">
    <property type="entry name" value="Kinase-like_dom_sf"/>
</dbReference>
<dbReference type="SUPFAM" id="SSF56112">
    <property type="entry name" value="Protein kinase-like (PK-like)"/>
    <property type="match status" value="1"/>
</dbReference>
<dbReference type="OrthoDB" id="9762169at2"/>
<dbReference type="SMART" id="SM00220">
    <property type="entry name" value="S_TKc"/>
    <property type="match status" value="1"/>
</dbReference>
<dbReference type="InterPro" id="IPR000719">
    <property type="entry name" value="Prot_kinase_dom"/>
</dbReference>
<dbReference type="CDD" id="cd14014">
    <property type="entry name" value="STKc_PknB_like"/>
    <property type="match status" value="1"/>
</dbReference>
<accession>A0A428ZKM6</accession>
<evidence type="ECO:0000256" key="3">
    <source>
        <dbReference type="ARBA" id="ARBA00022840"/>
    </source>
</evidence>
<keyword evidence="5" id="KW-0808">Transferase</keyword>
<dbReference type="EMBL" id="QHKI01000004">
    <property type="protein sequence ID" value="RSM88614.1"/>
    <property type="molecule type" value="Genomic_DNA"/>
</dbReference>
<keyword evidence="5" id="KW-0418">Kinase</keyword>
<dbReference type="Gene3D" id="3.30.200.20">
    <property type="entry name" value="Phosphorylase Kinase, domain 1"/>
    <property type="match status" value="1"/>
</dbReference>
<dbReference type="AlphaFoldDB" id="A0A428ZKM6"/>
<dbReference type="PANTHER" id="PTHR45832">
    <property type="entry name" value="SERINE/THREONINE-PROTEIN KINASE SAMKA-RELATED-RELATED"/>
    <property type="match status" value="1"/>
</dbReference>
<gene>
    <name evidence="5" type="ORF">DMH04_08250</name>
</gene>
<evidence type="ECO:0000256" key="2">
    <source>
        <dbReference type="ARBA" id="ARBA00022741"/>
    </source>
</evidence>
<dbReference type="InterPro" id="IPR051931">
    <property type="entry name" value="PAK3-like"/>
</dbReference>
<evidence type="ECO:0000313" key="5">
    <source>
        <dbReference type="EMBL" id="RSM88614.1"/>
    </source>
</evidence>
<organism evidence="5 6">
    <name type="scientific">Kibdelosporangium aridum</name>
    <dbReference type="NCBI Taxonomy" id="2030"/>
    <lineage>
        <taxon>Bacteria</taxon>
        <taxon>Bacillati</taxon>
        <taxon>Actinomycetota</taxon>
        <taxon>Actinomycetes</taxon>
        <taxon>Pseudonocardiales</taxon>
        <taxon>Pseudonocardiaceae</taxon>
        <taxon>Kibdelosporangium</taxon>
    </lineage>
</organism>
<keyword evidence="3" id="KW-0067">ATP-binding</keyword>
<keyword evidence="5" id="KW-0723">Serine/threonine-protein kinase</keyword>
<comment type="caution">
    <text evidence="5">The sequence shown here is derived from an EMBL/GenBank/DDBJ whole genome shotgun (WGS) entry which is preliminary data.</text>
</comment>
<name>A0A428ZKM6_KIBAR</name>
<keyword evidence="2" id="KW-0547">Nucleotide-binding</keyword>
<dbReference type="Pfam" id="PF00069">
    <property type="entry name" value="Pkinase"/>
    <property type="match status" value="1"/>
</dbReference>
<evidence type="ECO:0000259" key="4">
    <source>
        <dbReference type="PROSITE" id="PS50011"/>
    </source>
</evidence>
<dbReference type="GO" id="GO:0005524">
    <property type="term" value="F:ATP binding"/>
    <property type="evidence" value="ECO:0007669"/>
    <property type="project" value="UniProtKB-KW"/>
</dbReference>
<dbReference type="PANTHER" id="PTHR45832:SF22">
    <property type="entry name" value="SERINE_THREONINE-PROTEIN KINASE SAMKA-RELATED"/>
    <property type="match status" value="1"/>
</dbReference>
<comment type="similarity">
    <text evidence="1">Belongs to the protein kinase superfamily. STE Ser/Thr protein kinase family. STE20 subfamily.</text>
</comment>
<evidence type="ECO:0000313" key="6">
    <source>
        <dbReference type="Proteomes" id="UP000287547"/>
    </source>
</evidence>
<dbReference type="PROSITE" id="PS00108">
    <property type="entry name" value="PROTEIN_KINASE_ST"/>
    <property type="match status" value="1"/>
</dbReference>
<dbReference type="Proteomes" id="UP000287547">
    <property type="component" value="Unassembled WGS sequence"/>
</dbReference>
<feature type="domain" description="Protein kinase" evidence="4">
    <location>
        <begin position="17"/>
        <end position="267"/>
    </location>
</feature>
<sequence>MGRLLRVRTGDVVDGRYQLEDARGSGAGGVVWTAFDRKLKRLVALKRPHAIASQGDRLRFRREAETAAQVHHPNAISIFDTVDGDECWLVMEYSPAQSLDKVLAADGPMAPERAARIGMQVAAALTAVHARGIVHRDVKPGNILVDDHDFAKLTDFGISIWRAVTQTDIGTISGTPAYAAPEVAEGRPATEASDIFSLGATLFAAVQGTPPFGTGEPDEVLERARRGEIFPVTQAGPLAPLLSEMLAPRPGQRPTADEVRLRLKDLVGDWEAPSPAVQAVRSRTPFWRRPVYLAAAATVLAGTVAFVVVDSQPEPSRVAASNVNLIGDERTANPCALLDRKELERFGPAELHTAYGNFNRCDVLVNVGGRETVDVEVQLVTRKSHPVRGEPFEIVEVPSDSSECDRTIPVDDNYGVRVTAKVPDPPTNLCAIADVAAKTAENTLRQGPLPRRATPFPAESLANVDACRLLDDTALATVPGLDRGSAVPGFGNWACKWYSLVSRTEVSLRYDQHAAQEPINGQPTRLGDHDAFVKLDTDSSTSCTISVPHQPANRAQRTTVDVLVLTVKGPQTGAEYCASAHTLTASAASKLPR</sequence>
<evidence type="ECO:0000256" key="1">
    <source>
        <dbReference type="ARBA" id="ARBA00008874"/>
    </source>
</evidence>
<dbReference type="PROSITE" id="PS50011">
    <property type="entry name" value="PROTEIN_KINASE_DOM"/>
    <property type="match status" value="1"/>
</dbReference>